<accession>A0A127PZ86</accession>
<dbReference type="STRING" id="279113.CPter91_0746"/>
<protein>
    <submittedName>
        <fullName evidence="2">Uncharacterized protein</fullName>
    </submittedName>
</protein>
<name>A0A127PZ86_9BURK</name>
<dbReference type="KEGG" id="cpra:CPter91_0746"/>
<reference evidence="2 3" key="1">
    <citation type="submission" date="2015-11" db="EMBL/GenBank/DDBJ databases">
        <title>Exploring the genomic traits of fungus-feeding bacterial genus Collimonas.</title>
        <authorList>
            <person name="Song C."/>
            <person name="Schmidt R."/>
            <person name="de Jager V."/>
            <person name="Krzyzanowska D."/>
            <person name="Jongedijk E."/>
            <person name="Cankar K."/>
            <person name="Beekwilder J."/>
            <person name="van Veen A."/>
            <person name="de Boer W."/>
            <person name="van Veen J.A."/>
            <person name="Garbeva P."/>
        </authorList>
    </citation>
    <scope>NUCLEOTIDE SEQUENCE [LARGE SCALE GENOMIC DNA]</scope>
    <source>
        <strain evidence="2 3">Ter91</strain>
    </source>
</reference>
<dbReference type="EMBL" id="CP013234">
    <property type="protein sequence ID" value="AMP03140.1"/>
    <property type="molecule type" value="Genomic_DNA"/>
</dbReference>
<proteinExistence type="predicted"/>
<dbReference type="PATRIC" id="fig|279113.9.peg.751"/>
<keyword evidence="1" id="KW-0812">Transmembrane</keyword>
<dbReference type="Proteomes" id="UP000074561">
    <property type="component" value="Chromosome"/>
</dbReference>
<dbReference type="AlphaFoldDB" id="A0A127PZ86"/>
<gene>
    <name evidence="2" type="ORF">CPter91_0746</name>
</gene>
<feature type="transmembrane region" description="Helical" evidence="1">
    <location>
        <begin position="32"/>
        <end position="48"/>
    </location>
</feature>
<keyword evidence="1" id="KW-0472">Membrane</keyword>
<evidence type="ECO:0000313" key="2">
    <source>
        <dbReference type="EMBL" id="AMP03140.1"/>
    </source>
</evidence>
<evidence type="ECO:0000256" key="1">
    <source>
        <dbReference type="SAM" id="Phobius"/>
    </source>
</evidence>
<keyword evidence="1" id="KW-1133">Transmembrane helix</keyword>
<sequence>MLSKSSTVANIETQPPAGLAAAMRISFSVRRFLLHHVLCILLTIYTLLN</sequence>
<evidence type="ECO:0000313" key="3">
    <source>
        <dbReference type="Proteomes" id="UP000074561"/>
    </source>
</evidence>
<organism evidence="2 3">
    <name type="scientific">Collimonas pratensis</name>
    <dbReference type="NCBI Taxonomy" id="279113"/>
    <lineage>
        <taxon>Bacteria</taxon>
        <taxon>Pseudomonadati</taxon>
        <taxon>Pseudomonadota</taxon>
        <taxon>Betaproteobacteria</taxon>
        <taxon>Burkholderiales</taxon>
        <taxon>Oxalobacteraceae</taxon>
        <taxon>Collimonas</taxon>
    </lineage>
</organism>